<gene>
    <name evidence="1" type="ordered locus">Snas_5399</name>
</gene>
<dbReference type="STRING" id="446470.Snas_5399"/>
<reference evidence="1 2" key="1">
    <citation type="journal article" date="2009" name="Stand. Genomic Sci.">
        <title>Complete genome sequence of Stackebrandtia nassauensis type strain (LLR-40K-21).</title>
        <authorList>
            <person name="Munk C."/>
            <person name="Lapidus A."/>
            <person name="Copeland A."/>
            <person name="Jando M."/>
            <person name="Mayilraj S."/>
            <person name="Glavina Del Rio T."/>
            <person name="Nolan M."/>
            <person name="Chen F."/>
            <person name="Lucas S."/>
            <person name="Tice H."/>
            <person name="Cheng J.F."/>
            <person name="Han C."/>
            <person name="Detter J.C."/>
            <person name="Bruce D."/>
            <person name="Goodwin L."/>
            <person name="Chain P."/>
            <person name="Pitluck S."/>
            <person name="Goker M."/>
            <person name="Ovchinikova G."/>
            <person name="Pati A."/>
            <person name="Ivanova N."/>
            <person name="Mavromatis K."/>
            <person name="Chen A."/>
            <person name="Palaniappan K."/>
            <person name="Land M."/>
            <person name="Hauser L."/>
            <person name="Chang Y.J."/>
            <person name="Jeffries C.D."/>
            <person name="Bristow J."/>
            <person name="Eisen J.A."/>
            <person name="Markowitz V."/>
            <person name="Hugenholtz P."/>
            <person name="Kyrpides N.C."/>
            <person name="Klenk H.P."/>
        </authorList>
    </citation>
    <scope>NUCLEOTIDE SEQUENCE [LARGE SCALE GENOMIC DNA]</scope>
    <source>
        <strain evidence="2">DSM 44728 / CIP 108903 / NRRL B-16338 / NBRC 102104 / LLR-40K-21</strain>
    </source>
</reference>
<dbReference type="InterPro" id="IPR025447">
    <property type="entry name" value="DUF4192"/>
</dbReference>
<dbReference type="OrthoDB" id="3264463at2"/>
<name>D3PV07_STANL</name>
<dbReference type="AlphaFoldDB" id="D3PV07"/>
<organism evidence="1 2">
    <name type="scientific">Stackebrandtia nassauensis (strain DSM 44728 / CIP 108903 / NRRL B-16338 / NBRC 102104 / LLR-40K-21)</name>
    <dbReference type="NCBI Taxonomy" id="446470"/>
    <lineage>
        <taxon>Bacteria</taxon>
        <taxon>Bacillati</taxon>
        <taxon>Actinomycetota</taxon>
        <taxon>Actinomycetes</taxon>
        <taxon>Glycomycetales</taxon>
        <taxon>Glycomycetaceae</taxon>
        <taxon>Stackebrandtia</taxon>
    </lineage>
</organism>
<evidence type="ECO:0000313" key="1">
    <source>
        <dbReference type="EMBL" id="ADD45031.1"/>
    </source>
</evidence>
<evidence type="ECO:0000313" key="2">
    <source>
        <dbReference type="Proteomes" id="UP000000844"/>
    </source>
</evidence>
<dbReference type="Pfam" id="PF13830">
    <property type="entry name" value="DUF4192"/>
    <property type="match status" value="1"/>
</dbReference>
<dbReference type="HOGENOM" id="CLU_030181_0_0_11"/>
<dbReference type="eggNOG" id="ENOG5031GJC">
    <property type="taxonomic scope" value="Bacteria"/>
</dbReference>
<dbReference type="Proteomes" id="UP000000844">
    <property type="component" value="Chromosome"/>
</dbReference>
<proteinExistence type="predicted"/>
<accession>D3PV07</accession>
<dbReference type="RefSeq" id="WP_013020602.1">
    <property type="nucleotide sequence ID" value="NC_013947.1"/>
</dbReference>
<protein>
    <recommendedName>
        <fullName evidence="3">DUF4192 domain-containing protein</fullName>
    </recommendedName>
</protein>
<dbReference type="EMBL" id="CP001778">
    <property type="protein sequence ID" value="ADD45031.1"/>
    <property type="molecule type" value="Genomic_DNA"/>
</dbReference>
<dbReference type="KEGG" id="sna:Snas_5399"/>
<keyword evidence="2" id="KW-1185">Reference proteome</keyword>
<evidence type="ECO:0008006" key="3">
    <source>
        <dbReference type="Google" id="ProtNLM"/>
    </source>
</evidence>
<sequence>MNTTSSADITLSSPADLVAAIPHLVGYRPTDSAVLVGLDEGHIKVTLRADLPLASGCFDVFADVITTMRRNDATAVVLVGFGEAARVTPVVDHLLPRLHGADIEVLDAIRVTGGTFWSYVCPEPTCCPPEGKPVPRDSRIEAAFVGEGMVAAPDRNAVAAQIDPVDFETRNHVALHLCDFKRTARLDRLVNAKRDRAAENTAKLAGAAKGVEAGTMPGLALTAKLGWAIAETSTGYKTALAIVDAGDHAHGLALWIWLARHHTGIYRSRAAAMTAYAAWRRGNGVLAGEAVGVALRLQPTCRLAQAVGLALSNGFPPAKVPPFSEVIP</sequence>